<dbReference type="InterPro" id="IPR038691">
    <property type="entry name" value="ComJ_sf"/>
</dbReference>
<evidence type="ECO:0000313" key="2">
    <source>
        <dbReference type="Proteomes" id="UP000309061"/>
    </source>
</evidence>
<dbReference type="Gene3D" id="2.60.34.30">
    <property type="entry name" value="Competence, DNA-entry nuclease inhibitor, ComJ"/>
    <property type="match status" value="1"/>
</dbReference>
<dbReference type="KEGG" id="mhey:H2LOC_013155"/>
<dbReference type="EMBL" id="CP046052">
    <property type="protein sequence ID" value="QGM46565.1"/>
    <property type="molecule type" value="Genomic_DNA"/>
</dbReference>
<evidence type="ECO:0000313" key="1">
    <source>
        <dbReference type="EMBL" id="QGM46565.1"/>
    </source>
</evidence>
<gene>
    <name evidence="1" type="ORF">H2LOC_013155</name>
</gene>
<sequence length="215" mass="23321">MARSAMCQHLQSVGCDNSDFVRLQIELFCSGLPGAQRGGTTFLVPRWLTGSNQGCPMISSVEFPILVSYSQVTVFDHSTEGPFNQWTSAHVAQGFSWRPGSAAFRTIAESGPHLVTVIVDTIEGEQPADAIRVIEVPFEAPNDGVIEIGSISDSSLLEVPPGTYSLRFECYQPLSGQPARVRFLFLRKANPSFCIVRADPELNSEGQLLLTTSAA</sequence>
<proteinExistence type="predicted"/>
<dbReference type="OrthoDB" id="9182344at2"/>
<organism evidence="1 2">
    <name type="scientific">Methylocystis heyeri</name>
    <dbReference type="NCBI Taxonomy" id="391905"/>
    <lineage>
        <taxon>Bacteria</taxon>
        <taxon>Pseudomonadati</taxon>
        <taxon>Pseudomonadota</taxon>
        <taxon>Alphaproteobacteria</taxon>
        <taxon>Hyphomicrobiales</taxon>
        <taxon>Methylocystaceae</taxon>
        <taxon>Methylocystis</taxon>
    </lineage>
</organism>
<dbReference type="InterPro" id="IPR020354">
    <property type="entry name" value="Competence_nuclease_inhibitor"/>
</dbReference>
<name>A0A6B8KHW4_9HYPH</name>
<accession>A0A6B8KHW4</accession>
<protein>
    <submittedName>
        <fullName evidence="1">Uncharacterized protein</fullName>
    </submittedName>
</protein>
<dbReference type="Proteomes" id="UP000309061">
    <property type="component" value="Chromosome"/>
</dbReference>
<keyword evidence="2" id="KW-1185">Reference proteome</keyword>
<reference evidence="1 2" key="1">
    <citation type="submission" date="2019-11" db="EMBL/GenBank/DDBJ databases">
        <title>The genome sequence of Methylocystis heyeri.</title>
        <authorList>
            <person name="Oshkin I.Y."/>
            <person name="Miroshnikov K."/>
            <person name="Dedysh S.N."/>
        </authorList>
    </citation>
    <scope>NUCLEOTIDE SEQUENCE [LARGE SCALE GENOMIC DNA]</scope>
    <source>
        <strain evidence="1 2">H2</strain>
    </source>
</reference>
<dbReference type="Pfam" id="PF11033">
    <property type="entry name" value="ComJ"/>
    <property type="match status" value="1"/>
</dbReference>
<dbReference type="RefSeq" id="WP_136496796.1">
    <property type="nucleotide sequence ID" value="NZ_CP046052.1"/>
</dbReference>
<dbReference type="AlphaFoldDB" id="A0A6B8KHW4"/>